<gene>
    <name evidence="1" type="ORF">SPARVUS_LOCUS15158457</name>
</gene>
<evidence type="ECO:0008006" key="3">
    <source>
        <dbReference type="Google" id="ProtNLM"/>
    </source>
</evidence>
<reference evidence="1" key="1">
    <citation type="submission" date="2023-05" db="EMBL/GenBank/DDBJ databases">
        <authorList>
            <person name="Stuckert A."/>
        </authorList>
    </citation>
    <scope>NUCLEOTIDE SEQUENCE</scope>
</reference>
<comment type="caution">
    <text evidence="1">The sequence shown here is derived from an EMBL/GenBank/DDBJ whole genome shotgun (WGS) entry which is preliminary data.</text>
</comment>
<accession>A0ABN9GZX9</accession>
<evidence type="ECO:0000313" key="2">
    <source>
        <dbReference type="Proteomes" id="UP001162483"/>
    </source>
</evidence>
<protein>
    <recommendedName>
        <fullName evidence="3">Secreted protein</fullName>
    </recommendedName>
</protein>
<feature type="non-terminal residue" evidence="1">
    <location>
        <position position="99"/>
    </location>
</feature>
<sequence>MGRFPAVVCVSAPPTMRRFPAVVCVSAPPTMRRFPAVVGVSAPPTMRRFPAVVVSLPLPQWEIPPSSLCLCPSHCILRHLVRLHYTYSRQMILAAIAVS</sequence>
<organism evidence="1 2">
    <name type="scientific">Staurois parvus</name>
    <dbReference type="NCBI Taxonomy" id="386267"/>
    <lineage>
        <taxon>Eukaryota</taxon>
        <taxon>Metazoa</taxon>
        <taxon>Chordata</taxon>
        <taxon>Craniata</taxon>
        <taxon>Vertebrata</taxon>
        <taxon>Euteleostomi</taxon>
        <taxon>Amphibia</taxon>
        <taxon>Batrachia</taxon>
        <taxon>Anura</taxon>
        <taxon>Neobatrachia</taxon>
        <taxon>Ranoidea</taxon>
        <taxon>Ranidae</taxon>
        <taxon>Staurois</taxon>
    </lineage>
</organism>
<proteinExistence type="predicted"/>
<dbReference type="Proteomes" id="UP001162483">
    <property type="component" value="Unassembled WGS sequence"/>
</dbReference>
<dbReference type="EMBL" id="CATNWA010019776">
    <property type="protein sequence ID" value="CAI9614930.1"/>
    <property type="molecule type" value="Genomic_DNA"/>
</dbReference>
<name>A0ABN9GZX9_9NEOB</name>
<keyword evidence="2" id="KW-1185">Reference proteome</keyword>
<evidence type="ECO:0000313" key="1">
    <source>
        <dbReference type="EMBL" id="CAI9614930.1"/>
    </source>
</evidence>